<dbReference type="AlphaFoldDB" id="A0A834J689"/>
<name>A0A834J689_VESVU</name>
<sequence length="325" mass="37944">MMRNEEIDPSIEPTDSSSVRYMSTLPDFFNDTIGKSLKIENFKPQNMIEALGDFLGIVDYNTNLASFWFLDILALQILRNNDVFDDYSRAIFISWLVGEMQLIRDNKFPREKFFEEMEVLFAATARKIVQGEEIPHWNLITFGDAEMKSEMEEEERKLSQEHDLSVLQNLKSKMQTPTEKRSKEEMKSTETLLDAIIRSTYDMYAGEVRYALVYTVFVEPIEIQVHNLPFSIRKPRPVRLAASNTGHLYLRLRKALQKVKGKDDKIVKSKTKTQQLDKKLDAEYPLQPVNSLMDEDFIMMKRSFILPLIESNEAADTFDFYQQPF</sequence>
<keyword evidence="2" id="KW-1185">Reference proteome</keyword>
<dbReference type="EMBL" id="JACSEA010000018">
    <property type="protein sequence ID" value="KAF7382723.1"/>
    <property type="molecule type" value="Genomic_DNA"/>
</dbReference>
<accession>A0A834J689</accession>
<comment type="caution">
    <text evidence="1">The sequence shown here is derived from an EMBL/GenBank/DDBJ whole genome shotgun (WGS) entry which is preliminary data.</text>
</comment>
<reference evidence="1" key="1">
    <citation type="journal article" date="2020" name="G3 (Bethesda)">
        <title>High-Quality Assemblies for Three Invasive Social Wasps from the &lt;i&gt;Vespula&lt;/i&gt; Genus.</title>
        <authorList>
            <person name="Harrop T.W.R."/>
            <person name="Guhlin J."/>
            <person name="McLaughlin G.M."/>
            <person name="Permina E."/>
            <person name="Stockwell P."/>
            <person name="Gilligan J."/>
            <person name="Le Lec M.F."/>
            <person name="Gruber M.A.M."/>
            <person name="Quinn O."/>
            <person name="Lovegrove M."/>
            <person name="Duncan E.J."/>
            <person name="Remnant E.J."/>
            <person name="Van Eeckhoven J."/>
            <person name="Graham B."/>
            <person name="Knapp R.A."/>
            <person name="Langford K.W."/>
            <person name="Kronenberg Z."/>
            <person name="Press M.O."/>
            <person name="Eacker S.M."/>
            <person name="Wilson-Rankin E.E."/>
            <person name="Purcell J."/>
            <person name="Lester P.J."/>
            <person name="Dearden P.K."/>
        </authorList>
    </citation>
    <scope>NUCLEOTIDE SEQUENCE</scope>
    <source>
        <strain evidence="1">Marl-1</strain>
    </source>
</reference>
<proteinExistence type="predicted"/>
<organism evidence="1 2">
    <name type="scientific">Vespula vulgaris</name>
    <name type="common">Yellow jacket</name>
    <name type="synonym">Wasp</name>
    <dbReference type="NCBI Taxonomy" id="7454"/>
    <lineage>
        <taxon>Eukaryota</taxon>
        <taxon>Metazoa</taxon>
        <taxon>Ecdysozoa</taxon>
        <taxon>Arthropoda</taxon>
        <taxon>Hexapoda</taxon>
        <taxon>Insecta</taxon>
        <taxon>Pterygota</taxon>
        <taxon>Neoptera</taxon>
        <taxon>Endopterygota</taxon>
        <taxon>Hymenoptera</taxon>
        <taxon>Apocrita</taxon>
        <taxon>Aculeata</taxon>
        <taxon>Vespoidea</taxon>
        <taxon>Vespidae</taxon>
        <taxon>Vespinae</taxon>
        <taxon>Vespula</taxon>
    </lineage>
</organism>
<protein>
    <submittedName>
        <fullName evidence="1">Uncharacterized protein</fullName>
    </submittedName>
</protein>
<gene>
    <name evidence="1" type="ORF">HZH66_013125</name>
</gene>
<evidence type="ECO:0000313" key="1">
    <source>
        <dbReference type="EMBL" id="KAF7382723.1"/>
    </source>
</evidence>
<dbReference type="Proteomes" id="UP000614350">
    <property type="component" value="Unassembled WGS sequence"/>
</dbReference>
<evidence type="ECO:0000313" key="2">
    <source>
        <dbReference type="Proteomes" id="UP000614350"/>
    </source>
</evidence>